<dbReference type="EMBL" id="HBGS01060695">
    <property type="protein sequence ID" value="CAD9489767.1"/>
    <property type="molecule type" value="Transcribed_RNA"/>
</dbReference>
<keyword evidence="1" id="KW-0732">Signal</keyword>
<evidence type="ECO:0000313" key="2">
    <source>
        <dbReference type="EMBL" id="CAD9489767.1"/>
    </source>
</evidence>
<gene>
    <name evidence="2" type="ORF">DSPE1174_LOCUS31636</name>
</gene>
<sequence>MMRRVWLLLFFGNFQVWTLRALSGTSTRFDRGRAAKFTVKGPLTRRTFSWNVLALNTWLTQPHDATAAADTTYTPVAELGAAREKMSLVPVFLITTSDGGTPYFTSVDKAGTRLAYIYTERADALAVLPQVAR</sequence>
<protein>
    <recommendedName>
        <fullName evidence="3">Pyridoxal 5'-phosphate synthase</fullName>
    </recommendedName>
</protein>
<accession>A0A7S2HG79</accession>
<name>A0A7S2HG79_9STRA</name>
<organism evidence="2">
    <name type="scientific">Octactis speculum</name>
    <dbReference type="NCBI Taxonomy" id="3111310"/>
    <lineage>
        <taxon>Eukaryota</taxon>
        <taxon>Sar</taxon>
        <taxon>Stramenopiles</taxon>
        <taxon>Ochrophyta</taxon>
        <taxon>Dictyochophyceae</taxon>
        <taxon>Dictyochales</taxon>
        <taxon>Dictyochaceae</taxon>
        <taxon>Octactis</taxon>
    </lineage>
</organism>
<feature type="chain" id="PRO_5030940464" description="Pyridoxal 5'-phosphate synthase" evidence="1">
    <location>
        <begin position="22"/>
        <end position="133"/>
    </location>
</feature>
<proteinExistence type="predicted"/>
<dbReference type="AlphaFoldDB" id="A0A7S2HG79"/>
<reference evidence="2" key="1">
    <citation type="submission" date="2021-01" db="EMBL/GenBank/DDBJ databases">
        <authorList>
            <person name="Corre E."/>
            <person name="Pelletier E."/>
            <person name="Niang G."/>
            <person name="Scheremetjew M."/>
            <person name="Finn R."/>
            <person name="Kale V."/>
            <person name="Holt S."/>
            <person name="Cochrane G."/>
            <person name="Meng A."/>
            <person name="Brown T."/>
            <person name="Cohen L."/>
        </authorList>
    </citation>
    <scope>NUCLEOTIDE SEQUENCE</scope>
    <source>
        <strain evidence="2">CCMP1381</strain>
    </source>
</reference>
<dbReference type="Gene3D" id="3.40.1350.100">
    <property type="match status" value="1"/>
</dbReference>
<evidence type="ECO:0008006" key="3">
    <source>
        <dbReference type="Google" id="ProtNLM"/>
    </source>
</evidence>
<feature type="signal peptide" evidence="1">
    <location>
        <begin position="1"/>
        <end position="21"/>
    </location>
</feature>
<evidence type="ECO:0000256" key="1">
    <source>
        <dbReference type="SAM" id="SignalP"/>
    </source>
</evidence>